<comment type="caution">
    <text evidence="1">The sequence shown here is derived from an EMBL/GenBank/DDBJ whole genome shotgun (WGS) entry which is preliminary data.</text>
</comment>
<dbReference type="Proteomes" id="UP000593571">
    <property type="component" value="Unassembled WGS sequence"/>
</dbReference>
<proteinExistence type="predicted"/>
<evidence type="ECO:0000313" key="2">
    <source>
        <dbReference type="Proteomes" id="UP000593571"/>
    </source>
</evidence>
<protein>
    <submittedName>
        <fullName evidence="1">Uncharacterized protein</fullName>
    </submittedName>
</protein>
<gene>
    <name evidence="1" type="ORF">HJG63_011802</name>
</gene>
<evidence type="ECO:0000313" key="1">
    <source>
        <dbReference type="EMBL" id="KAF6457287.1"/>
    </source>
</evidence>
<keyword evidence="2" id="KW-1185">Reference proteome</keyword>
<organism evidence="1 2">
    <name type="scientific">Rousettus aegyptiacus</name>
    <name type="common">Egyptian fruit bat</name>
    <name type="synonym">Pteropus aegyptiacus</name>
    <dbReference type="NCBI Taxonomy" id="9407"/>
    <lineage>
        <taxon>Eukaryota</taxon>
        <taxon>Metazoa</taxon>
        <taxon>Chordata</taxon>
        <taxon>Craniata</taxon>
        <taxon>Vertebrata</taxon>
        <taxon>Euteleostomi</taxon>
        <taxon>Mammalia</taxon>
        <taxon>Eutheria</taxon>
        <taxon>Laurasiatheria</taxon>
        <taxon>Chiroptera</taxon>
        <taxon>Yinpterochiroptera</taxon>
        <taxon>Pteropodoidea</taxon>
        <taxon>Pteropodidae</taxon>
        <taxon>Rousettinae</taxon>
        <taxon>Rousettus</taxon>
    </lineage>
</organism>
<reference evidence="1 2" key="1">
    <citation type="journal article" date="2020" name="Nature">
        <title>Six reference-quality genomes reveal evolution of bat adaptations.</title>
        <authorList>
            <person name="Jebb D."/>
            <person name="Huang Z."/>
            <person name="Pippel M."/>
            <person name="Hughes G.M."/>
            <person name="Lavrichenko K."/>
            <person name="Devanna P."/>
            <person name="Winkler S."/>
            <person name="Jermiin L.S."/>
            <person name="Skirmuntt E.C."/>
            <person name="Katzourakis A."/>
            <person name="Burkitt-Gray L."/>
            <person name="Ray D.A."/>
            <person name="Sullivan K.A.M."/>
            <person name="Roscito J.G."/>
            <person name="Kirilenko B.M."/>
            <person name="Davalos L.M."/>
            <person name="Corthals A.P."/>
            <person name="Power M.L."/>
            <person name="Jones G."/>
            <person name="Ransome R.D."/>
            <person name="Dechmann D.K.N."/>
            <person name="Locatelli A.G."/>
            <person name="Puechmaille S.J."/>
            <person name="Fedrigo O."/>
            <person name="Jarvis E.D."/>
            <person name="Hiller M."/>
            <person name="Vernes S.C."/>
            <person name="Myers E.W."/>
            <person name="Teeling E.C."/>
        </authorList>
    </citation>
    <scope>NUCLEOTIDE SEQUENCE [LARGE SCALE GENOMIC DNA]</scope>
    <source>
        <strain evidence="1">MRouAeg1</strain>
        <tissue evidence="1">Muscle</tissue>
    </source>
</reference>
<dbReference type="EMBL" id="JACASE010000006">
    <property type="protein sequence ID" value="KAF6457287.1"/>
    <property type="molecule type" value="Genomic_DNA"/>
</dbReference>
<name>A0A7J8GBC8_ROUAE</name>
<dbReference type="AlphaFoldDB" id="A0A7J8GBC8"/>
<sequence>MDPWYSPAGRAERCRPSKTVWRFNSAREGQLVGVGPLFWGDRSASEPGGGDDHAPSRMCIKLLSSSRAQERYPSVPQPCSQLWQGLWSCAREAPPTGGLLLSPPTPRTTSALRGLSPLARPASSARQGGAGLSTCSCPSLPTPLSREPLPVALGTGRDVDAAGPGASASGLCVGLMPT</sequence>
<accession>A0A7J8GBC8</accession>